<evidence type="ECO:0000256" key="9">
    <source>
        <dbReference type="ARBA" id="ARBA00022963"/>
    </source>
</evidence>
<keyword evidence="7" id="KW-0378">Hydrolase</keyword>
<feature type="compositionally biased region" description="Basic and acidic residues" evidence="15">
    <location>
        <begin position="286"/>
        <end position="312"/>
    </location>
</feature>
<dbReference type="GO" id="GO:0005886">
    <property type="term" value="C:plasma membrane"/>
    <property type="evidence" value="ECO:0007669"/>
    <property type="project" value="UniProtKB-SubCell"/>
</dbReference>
<dbReference type="SUPFAM" id="SSF53474">
    <property type="entry name" value="alpha/beta-Hydrolases"/>
    <property type="match status" value="1"/>
</dbReference>
<keyword evidence="6" id="KW-0479">Metal-binding</keyword>
<feature type="compositionally biased region" description="Basic and acidic residues" evidence="15">
    <location>
        <begin position="426"/>
        <end position="437"/>
    </location>
</feature>
<reference evidence="17" key="1">
    <citation type="submission" date="2023-07" db="EMBL/GenBank/DDBJ databases">
        <title>Chromosome-level genome assembly of Artemia franciscana.</title>
        <authorList>
            <person name="Jo E."/>
        </authorList>
    </citation>
    <scope>NUCLEOTIDE SEQUENCE</scope>
    <source>
        <tissue evidence="17">Whole body</tissue>
    </source>
</reference>
<evidence type="ECO:0000256" key="12">
    <source>
        <dbReference type="ARBA" id="ARBA00023136"/>
    </source>
</evidence>
<keyword evidence="3" id="KW-1003">Cell membrane</keyword>
<keyword evidence="8" id="KW-0106">Calcium</keyword>
<feature type="compositionally biased region" description="Basic and acidic residues" evidence="15">
    <location>
        <begin position="204"/>
        <end position="215"/>
    </location>
</feature>
<evidence type="ECO:0000256" key="5">
    <source>
        <dbReference type="ARBA" id="ARBA00022692"/>
    </source>
</evidence>
<name>A0AA88H3U1_ARTSF</name>
<keyword evidence="12" id="KW-0472">Membrane</keyword>
<feature type="compositionally biased region" description="Basic and acidic residues" evidence="15">
    <location>
        <begin position="322"/>
        <end position="333"/>
    </location>
</feature>
<keyword evidence="4" id="KW-0597">Phosphoprotein</keyword>
<evidence type="ECO:0000256" key="6">
    <source>
        <dbReference type="ARBA" id="ARBA00022723"/>
    </source>
</evidence>
<dbReference type="EMBL" id="JAVRJZ010000146">
    <property type="protein sequence ID" value="KAK2702874.1"/>
    <property type="molecule type" value="Genomic_DNA"/>
</dbReference>
<dbReference type="InterPro" id="IPR029058">
    <property type="entry name" value="AB_hydrolase_fold"/>
</dbReference>
<evidence type="ECO:0000256" key="13">
    <source>
        <dbReference type="ARBA" id="ARBA00024531"/>
    </source>
</evidence>
<dbReference type="EC" id="3.1.1.116" evidence="14"/>
<evidence type="ECO:0000256" key="7">
    <source>
        <dbReference type="ARBA" id="ARBA00022801"/>
    </source>
</evidence>
<dbReference type="GO" id="GO:0046872">
    <property type="term" value="F:metal ion binding"/>
    <property type="evidence" value="ECO:0007669"/>
    <property type="project" value="UniProtKB-KW"/>
</dbReference>
<dbReference type="GO" id="GO:0046340">
    <property type="term" value="P:diacylglycerol catabolic process"/>
    <property type="evidence" value="ECO:0007669"/>
    <property type="project" value="TreeGrafter"/>
</dbReference>
<evidence type="ECO:0000256" key="10">
    <source>
        <dbReference type="ARBA" id="ARBA00022989"/>
    </source>
</evidence>
<evidence type="ECO:0000256" key="8">
    <source>
        <dbReference type="ARBA" id="ARBA00022837"/>
    </source>
</evidence>
<organism evidence="17 18">
    <name type="scientific">Artemia franciscana</name>
    <name type="common">Brine shrimp</name>
    <name type="synonym">Artemia sanfranciscana</name>
    <dbReference type="NCBI Taxonomy" id="6661"/>
    <lineage>
        <taxon>Eukaryota</taxon>
        <taxon>Metazoa</taxon>
        <taxon>Ecdysozoa</taxon>
        <taxon>Arthropoda</taxon>
        <taxon>Crustacea</taxon>
        <taxon>Branchiopoda</taxon>
        <taxon>Anostraca</taxon>
        <taxon>Artemiidae</taxon>
        <taxon>Artemia</taxon>
    </lineage>
</organism>
<dbReference type="Proteomes" id="UP001187531">
    <property type="component" value="Unassembled WGS sequence"/>
</dbReference>
<evidence type="ECO:0000256" key="3">
    <source>
        <dbReference type="ARBA" id="ARBA00022475"/>
    </source>
</evidence>
<keyword evidence="5" id="KW-0812">Transmembrane</keyword>
<dbReference type="PANTHER" id="PTHR45792:SF8">
    <property type="entry name" value="DIACYLGLYCEROL LIPASE-ALPHA"/>
    <property type="match status" value="1"/>
</dbReference>
<proteinExistence type="predicted"/>
<dbReference type="InterPro" id="IPR052214">
    <property type="entry name" value="DAG_Lipase-Related"/>
</dbReference>
<sequence length="552" mass="62740">MYMLPHFIAVDHLSKSVVVGIRGTKCILDVLTDLVCEDTPIKIEPRRLMYMGHRGMVESANQINRQITNILSAVLEEHSNYGLVVTVQFSIGGTVNKAAAIDTEAFCMTVVIGDDVVSRLSVHSVELIIGQIWDELWKCKIPKYRVLLGQYPENEHDSERNLDPERGIDHAESRLLHETQLPYRLTEPENSFDEIHSTEPIQEEPIKETEEEVRIEISPAESISQESQEEKREKENKDKEVNDHITKEKVSESKKEAVDEGEPSTSKKNHDFQSDKMDDSPSDSEEQVKVDDKEVNDHITKEKVSESKKEGVDEGEPSTSKKNNDSQSDKMDDSPSDSEEQLKIESVLFEIKVRFTVLVQEEPIKETEEEVRIEISPAESISQESQEEKLEKENEDTEVNDHITKEKVSDSKKEAVDEGEPSTNKKNNDSQSDKMDDSPSDSEEQFKVEPVPSEIKVTFTVSTPEHDQENAVAEEAVREEVEQEAVAESELFIPGKVLHINPRTNTDSEGTQRVKLARRIEFRKIIISDYVIKDHSSETVKKIFQKVCNGEI</sequence>
<dbReference type="Pfam" id="PF01764">
    <property type="entry name" value="Lipase_3"/>
    <property type="match status" value="1"/>
</dbReference>
<comment type="caution">
    <text evidence="17">The sequence shown here is derived from an EMBL/GenBank/DDBJ whole genome shotgun (WGS) entry which is preliminary data.</text>
</comment>
<evidence type="ECO:0000256" key="14">
    <source>
        <dbReference type="ARBA" id="ARBA00026104"/>
    </source>
</evidence>
<keyword evidence="9" id="KW-0442">Lipid degradation</keyword>
<protein>
    <recommendedName>
        <fullName evidence="14">sn-1-specific diacylglycerol lipase</fullName>
        <ecNumber evidence="14">3.1.1.116</ecNumber>
    </recommendedName>
</protein>
<feature type="compositionally biased region" description="Basic and acidic residues" evidence="15">
    <location>
        <begin position="268"/>
        <end position="279"/>
    </location>
</feature>
<gene>
    <name evidence="17" type="ORF">QYM36_018543</name>
</gene>
<feature type="compositionally biased region" description="Basic and acidic residues" evidence="15">
    <location>
        <begin position="362"/>
        <end position="373"/>
    </location>
</feature>
<feature type="region of interest" description="Disordered" evidence="15">
    <location>
        <begin position="188"/>
        <end position="341"/>
    </location>
</feature>
<feature type="compositionally biased region" description="Low complexity" evidence="15">
    <location>
        <begin position="216"/>
        <end position="226"/>
    </location>
</feature>
<comment type="subcellular location">
    <subcellularLocation>
        <location evidence="2">Cell membrane</location>
        <topology evidence="2">Multi-pass membrane protein</topology>
    </subcellularLocation>
</comment>
<dbReference type="GO" id="GO:0016298">
    <property type="term" value="F:lipase activity"/>
    <property type="evidence" value="ECO:0007669"/>
    <property type="project" value="TreeGrafter"/>
</dbReference>
<evidence type="ECO:0000256" key="15">
    <source>
        <dbReference type="SAM" id="MobiDB-lite"/>
    </source>
</evidence>
<evidence type="ECO:0000256" key="4">
    <source>
        <dbReference type="ARBA" id="ARBA00022553"/>
    </source>
</evidence>
<evidence type="ECO:0000313" key="18">
    <source>
        <dbReference type="Proteomes" id="UP001187531"/>
    </source>
</evidence>
<evidence type="ECO:0000256" key="2">
    <source>
        <dbReference type="ARBA" id="ARBA00004651"/>
    </source>
</evidence>
<evidence type="ECO:0000313" key="17">
    <source>
        <dbReference type="EMBL" id="KAK2702874.1"/>
    </source>
</evidence>
<feature type="region of interest" description="Disordered" evidence="15">
    <location>
        <begin position="358"/>
        <end position="453"/>
    </location>
</feature>
<comment type="cofactor">
    <cofactor evidence="1">
        <name>Ca(2+)</name>
        <dbReference type="ChEBI" id="CHEBI:29108"/>
    </cofactor>
</comment>
<evidence type="ECO:0000256" key="11">
    <source>
        <dbReference type="ARBA" id="ARBA00023098"/>
    </source>
</evidence>
<feature type="compositionally biased region" description="Basic and acidic residues" evidence="15">
    <location>
        <begin position="399"/>
        <end position="416"/>
    </location>
</feature>
<evidence type="ECO:0000259" key="16">
    <source>
        <dbReference type="Pfam" id="PF01764"/>
    </source>
</evidence>
<accession>A0AA88H3U1</accession>
<keyword evidence="11" id="KW-0443">Lipid metabolism</keyword>
<feature type="compositionally biased region" description="Low complexity" evidence="15">
    <location>
        <begin position="374"/>
        <end position="384"/>
    </location>
</feature>
<keyword evidence="18" id="KW-1185">Reference proteome</keyword>
<dbReference type="InterPro" id="IPR002921">
    <property type="entry name" value="Fungal_lipase-type"/>
</dbReference>
<dbReference type="Gene3D" id="3.40.50.1820">
    <property type="entry name" value="alpha/beta hydrolase"/>
    <property type="match status" value="1"/>
</dbReference>
<dbReference type="PANTHER" id="PTHR45792">
    <property type="entry name" value="DIACYLGLYCEROL LIPASE HOMOLOG-RELATED"/>
    <property type="match status" value="1"/>
</dbReference>
<feature type="domain" description="Fungal lipase-type" evidence="16">
    <location>
        <begin position="18"/>
        <end position="97"/>
    </location>
</feature>
<comment type="catalytic activity">
    <reaction evidence="13">
        <text>a 1,2-diacyl-sn-glycerol + H2O = a 2-acylglycerol + a fatty acid + H(+)</text>
        <dbReference type="Rhea" id="RHEA:33275"/>
        <dbReference type="ChEBI" id="CHEBI:15377"/>
        <dbReference type="ChEBI" id="CHEBI:15378"/>
        <dbReference type="ChEBI" id="CHEBI:17389"/>
        <dbReference type="ChEBI" id="CHEBI:17815"/>
        <dbReference type="ChEBI" id="CHEBI:28868"/>
        <dbReference type="EC" id="3.1.1.116"/>
    </reaction>
    <physiologicalReaction direction="left-to-right" evidence="13">
        <dbReference type="Rhea" id="RHEA:33276"/>
    </physiologicalReaction>
</comment>
<keyword evidence="10" id="KW-1133">Transmembrane helix</keyword>
<dbReference type="AlphaFoldDB" id="A0AA88H3U1"/>
<feature type="compositionally biased region" description="Basic and acidic residues" evidence="15">
    <location>
        <begin position="228"/>
        <end position="258"/>
    </location>
</feature>
<evidence type="ECO:0000256" key="1">
    <source>
        <dbReference type="ARBA" id="ARBA00001913"/>
    </source>
</evidence>
<dbReference type="GO" id="GO:0019369">
    <property type="term" value="P:arachidonate metabolic process"/>
    <property type="evidence" value="ECO:0007669"/>
    <property type="project" value="TreeGrafter"/>
</dbReference>